<dbReference type="GO" id="GO:0016020">
    <property type="term" value="C:membrane"/>
    <property type="evidence" value="ECO:0007669"/>
    <property type="project" value="UniProtKB-SubCell"/>
</dbReference>
<evidence type="ECO:0000256" key="3">
    <source>
        <dbReference type="ARBA" id="ARBA00022692"/>
    </source>
</evidence>
<dbReference type="GO" id="GO:0015990">
    <property type="term" value="P:electron transport coupled proton transport"/>
    <property type="evidence" value="ECO:0007669"/>
    <property type="project" value="TreeGrafter"/>
</dbReference>
<gene>
    <name evidence="10" type="ORF">IMF26_06245</name>
</gene>
<feature type="domain" description="NADH:quinone oxidoreductase/Mrp antiporter transmembrane" evidence="8">
    <location>
        <begin position="131"/>
        <end position="420"/>
    </location>
</feature>
<evidence type="ECO:0000256" key="1">
    <source>
        <dbReference type="ARBA" id="ARBA00004127"/>
    </source>
</evidence>
<feature type="transmembrane region" description="Helical" evidence="7">
    <location>
        <begin position="12"/>
        <end position="31"/>
    </location>
</feature>
<dbReference type="GO" id="GO:0003954">
    <property type="term" value="F:NADH dehydrogenase activity"/>
    <property type="evidence" value="ECO:0007669"/>
    <property type="project" value="TreeGrafter"/>
</dbReference>
<dbReference type="NCBIfam" id="TIGR01974">
    <property type="entry name" value="NDH_I_L"/>
    <property type="match status" value="1"/>
</dbReference>
<feature type="transmembrane region" description="Helical" evidence="7">
    <location>
        <begin position="332"/>
        <end position="351"/>
    </location>
</feature>
<dbReference type="InterPro" id="IPR018393">
    <property type="entry name" value="NADHpl_OxRdtase_5_subgr"/>
</dbReference>
<dbReference type="Pfam" id="PF00361">
    <property type="entry name" value="Proton_antipo_M"/>
    <property type="match status" value="1"/>
</dbReference>
<feature type="transmembrane region" description="Helical" evidence="7">
    <location>
        <begin position="114"/>
        <end position="132"/>
    </location>
</feature>
<dbReference type="Pfam" id="PF00662">
    <property type="entry name" value="Proton_antipo_N"/>
    <property type="match status" value="1"/>
</dbReference>
<evidence type="ECO:0000256" key="4">
    <source>
        <dbReference type="ARBA" id="ARBA00022989"/>
    </source>
</evidence>
<protein>
    <submittedName>
        <fullName evidence="10">NADH-quinone oxidoreductase subunit L</fullName>
    </submittedName>
</protein>
<feature type="transmembrane region" description="Helical" evidence="7">
    <location>
        <begin position="38"/>
        <end position="58"/>
    </location>
</feature>
<evidence type="ECO:0000256" key="2">
    <source>
        <dbReference type="ARBA" id="ARBA00008483"/>
    </source>
</evidence>
<feature type="transmembrane region" description="Helical" evidence="7">
    <location>
        <begin position="495"/>
        <end position="515"/>
    </location>
</feature>
<comment type="similarity">
    <text evidence="2">Belongs to the CPA3 antiporters (TC 2.A.63) subunit A family.</text>
</comment>
<dbReference type="PANTHER" id="PTHR42829">
    <property type="entry name" value="NADH-UBIQUINONE OXIDOREDUCTASE CHAIN 5"/>
    <property type="match status" value="1"/>
</dbReference>
<proteinExistence type="inferred from homology"/>
<feature type="transmembrane region" description="Helical" evidence="7">
    <location>
        <begin position="446"/>
        <end position="468"/>
    </location>
</feature>
<organism evidence="10">
    <name type="scientific">Candidatus Fermentithermobacillus carboniphilus</name>
    <dbReference type="NCBI Taxonomy" id="3085328"/>
    <lineage>
        <taxon>Bacteria</taxon>
        <taxon>Bacillati</taxon>
        <taxon>Bacillota</taxon>
        <taxon>Candidatus Fermentithermobacillia</taxon>
        <taxon>Candidatus Fermentithermobacillales</taxon>
        <taxon>Candidatus Fermentithermobacillaceae</taxon>
        <taxon>Candidatus Fermentithermobacillus</taxon>
    </lineage>
</organism>
<feature type="transmembrane region" description="Helical" evidence="7">
    <location>
        <begin position="622"/>
        <end position="639"/>
    </location>
</feature>
<feature type="transmembrane region" description="Helical" evidence="7">
    <location>
        <begin position="276"/>
        <end position="298"/>
    </location>
</feature>
<feature type="transmembrane region" description="Helical" evidence="7">
    <location>
        <begin position="405"/>
        <end position="425"/>
    </location>
</feature>
<feature type="domain" description="NADH-Ubiquinone oxidoreductase (complex I) chain 5 N-terminal" evidence="9">
    <location>
        <begin position="74"/>
        <end position="115"/>
    </location>
</feature>
<dbReference type="KEGG" id="fcz:IMF26_06245"/>
<evidence type="ECO:0000259" key="8">
    <source>
        <dbReference type="Pfam" id="PF00361"/>
    </source>
</evidence>
<dbReference type="InterPro" id="IPR001516">
    <property type="entry name" value="Proton_antipo_N"/>
</dbReference>
<dbReference type="AlphaFoldDB" id="A0AAT9L9L7"/>
<dbReference type="InterPro" id="IPR001750">
    <property type="entry name" value="ND/Mrp_TM"/>
</dbReference>
<keyword evidence="3 6" id="KW-0812">Transmembrane</keyword>
<dbReference type="InterPro" id="IPR003945">
    <property type="entry name" value="NU5C-like"/>
</dbReference>
<feature type="transmembrane region" description="Helical" evidence="7">
    <location>
        <begin position="372"/>
        <end position="393"/>
    </location>
</feature>
<evidence type="ECO:0000256" key="7">
    <source>
        <dbReference type="SAM" id="Phobius"/>
    </source>
</evidence>
<dbReference type="GO" id="GO:0012505">
    <property type="term" value="C:endomembrane system"/>
    <property type="evidence" value="ECO:0007669"/>
    <property type="project" value="UniProtKB-SubCell"/>
</dbReference>
<sequence>MQFVMGGFMPYVWVILLPLIGAVVVAITGIFREEVTGHLAAGFGIINAGLALSMIPFMKTGATARFPWLPGISDFTVVADGLGSFIAITAAVLGSLILIYSLGYMEHEHGKTRYYALVLLFIGAMSGLVLSGSLLTLYFFWETVGICSFSLIGFHYEDPKALKGAIKAFITTRLGDVGLITGILVIYFATTPHTFEISAIMENSSTISPAALSLAAFAMLLGAMGKSAQVPLHIWLPGAMEAPTSVSALIHAATMVNAGVYLVARMYPLFQNVPGWTAAVTWVGVVTLLLAALMAVTAKDIKRMLAFSTVSQLGYMFFAVGTGGILASQFHLVSHAIFKALLFLAAGALIHEAGTRDMDVLSGVSSKMPLTSAMYLIGVMGLSGIPLFSGFFSKDMIFSSALQRGAYVPLVLAVLGAILTFTYSWRSYFKVFRGKPSEVLSHAHEVGMAMRIPMVLLGIGTVTSWLTVGIQSEALEVLGEGIHAVSPLYLLEETFSSPAFLLSITALGFGTLFVIRYDQVFGWLESRAWKALSLVQREFYFEDLYGRILSLAHAVGKGFAALIEGAIAGFSVLLGRTVAFLTRCTDAMDSRLIEGSGRKVGSTVIGSAKLVKRAQTGDLNGNLVRLLIGISVILAIVLVETGGCL</sequence>
<dbReference type="GO" id="GO:0008137">
    <property type="term" value="F:NADH dehydrogenase (ubiquinone) activity"/>
    <property type="evidence" value="ECO:0007669"/>
    <property type="project" value="InterPro"/>
</dbReference>
<name>A0AAT9L9L7_9FIRM</name>
<dbReference type="EMBL" id="CP062796">
    <property type="protein sequence ID" value="QUL97720.1"/>
    <property type="molecule type" value="Genomic_DNA"/>
</dbReference>
<feature type="transmembrane region" description="Helical" evidence="7">
    <location>
        <begin position="246"/>
        <end position="264"/>
    </location>
</feature>
<keyword evidence="4 7" id="KW-1133">Transmembrane helix</keyword>
<keyword evidence="5 7" id="KW-0472">Membrane</keyword>
<evidence type="ECO:0000256" key="6">
    <source>
        <dbReference type="RuleBase" id="RU000320"/>
    </source>
</evidence>
<dbReference type="PRINTS" id="PR01434">
    <property type="entry name" value="NADHDHGNASE5"/>
</dbReference>
<dbReference type="GO" id="GO:0042773">
    <property type="term" value="P:ATP synthesis coupled electron transport"/>
    <property type="evidence" value="ECO:0007669"/>
    <property type="project" value="InterPro"/>
</dbReference>
<dbReference type="PRINTS" id="PR01435">
    <property type="entry name" value="NPOXDRDTASE5"/>
</dbReference>
<feature type="transmembrane region" description="Helical" evidence="7">
    <location>
        <begin position="305"/>
        <end position="326"/>
    </location>
</feature>
<evidence type="ECO:0000313" key="10">
    <source>
        <dbReference type="EMBL" id="QUL97720.1"/>
    </source>
</evidence>
<reference evidence="10" key="2">
    <citation type="journal article" date="2023" name="Biology">
        <title>Prokaryotic Life Associated with Coal-Fire Gas Vents Revealed by Metagenomics.</title>
        <authorList>
            <person name="Kadnikov V.V."/>
            <person name="Mardanov A.V."/>
            <person name="Beletsky A.V."/>
            <person name="Karnachuk O.V."/>
            <person name="Ravin N.V."/>
        </authorList>
    </citation>
    <scope>NUCLEOTIDE SEQUENCE</scope>
    <source>
        <strain evidence="10">Bu02</strain>
    </source>
</reference>
<dbReference type="PANTHER" id="PTHR42829:SF2">
    <property type="entry name" value="NADH-UBIQUINONE OXIDOREDUCTASE CHAIN 5"/>
    <property type="match status" value="1"/>
</dbReference>
<reference evidence="10" key="1">
    <citation type="submission" date="2020-10" db="EMBL/GenBank/DDBJ databases">
        <authorList>
            <person name="Kadnikov V."/>
            <person name="Beletsky A.V."/>
            <person name="Mardanov A.V."/>
            <person name="Karnachuk O.V."/>
            <person name="Ravin N.V."/>
        </authorList>
    </citation>
    <scope>NUCLEOTIDE SEQUENCE</scope>
    <source>
        <strain evidence="10">Bu02</strain>
    </source>
</reference>
<comment type="subcellular location">
    <subcellularLocation>
        <location evidence="1">Endomembrane system</location>
        <topology evidence="1">Multi-pass membrane protein</topology>
    </subcellularLocation>
    <subcellularLocation>
        <location evidence="6">Membrane</location>
        <topology evidence="6">Multi-pass membrane protein</topology>
    </subcellularLocation>
</comment>
<feature type="transmembrane region" description="Helical" evidence="7">
    <location>
        <begin position="78"/>
        <end position="102"/>
    </location>
</feature>
<evidence type="ECO:0000259" key="9">
    <source>
        <dbReference type="Pfam" id="PF00662"/>
    </source>
</evidence>
<accession>A0AAT9L9L7</accession>
<evidence type="ECO:0000256" key="5">
    <source>
        <dbReference type="ARBA" id="ARBA00023136"/>
    </source>
</evidence>
<feature type="transmembrane region" description="Helical" evidence="7">
    <location>
        <begin position="207"/>
        <end position="225"/>
    </location>
</feature>
<feature type="transmembrane region" description="Helical" evidence="7">
    <location>
        <begin position="177"/>
        <end position="195"/>
    </location>
</feature>